<comment type="similarity">
    <text evidence="2">Belongs to the glycosyltransferase 28 family.</text>
</comment>
<reference evidence="7 8" key="1">
    <citation type="submission" date="2017-02" db="EMBL/GenBank/DDBJ databases">
        <title>Draft genome of Acidibacillus ferrooxidans Huett2.</title>
        <authorList>
            <person name="Schopf S."/>
        </authorList>
    </citation>
    <scope>NUCLEOTIDE SEQUENCE [LARGE SCALE GENOMIC DNA]</scope>
    <source>
        <strain evidence="7 8">Huett2</strain>
    </source>
</reference>
<dbReference type="Gene3D" id="3.40.50.2000">
    <property type="entry name" value="Glycogen Phosphorylase B"/>
    <property type="match status" value="1"/>
</dbReference>
<gene>
    <name evidence="7" type="ORF">B2M26_05055</name>
</gene>
<dbReference type="GO" id="GO:0009247">
    <property type="term" value="P:glycolipid biosynthetic process"/>
    <property type="evidence" value="ECO:0007669"/>
    <property type="project" value="InterPro"/>
</dbReference>
<dbReference type="SUPFAM" id="SSF53756">
    <property type="entry name" value="UDP-Glycosyltransferase/glycogen phosphorylase"/>
    <property type="match status" value="1"/>
</dbReference>
<feature type="domain" description="Glycosyl transferase family 28 C-terminal" evidence="5">
    <location>
        <begin position="248"/>
        <end position="393"/>
    </location>
</feature>
<dbReference type="EMBL" id="MWPS01000014">
    <property type="protein sequence ID" value="OPG16732.1"/>
    <property type="molecule type" value="Genomic_DNA"/>
</dbReference>
<keyword evidence="4" id="KW-0808">Transferase</keyword>
<evidence type="ECO:0000259" key="5">
    <source>
        <dbReference type="Pfam" id="PF04101"/>
    </source>
</evidence>
<evidence type="ECO:0000256" key="3">
    <source>
        <dbReference type="ARBA" id="ARBA00022676"/>
    </source>
</evidence>
<keyword evidence="8" id="KW-1185">Reference proteome</keyword>
<evidence type="ECO:0000256" key="2">
    <source>
        <dbReference type="ARBA" id="ARBA00006962"/>
    </source>
</evidence>
<dbReference type="InterPro" id="IPR007235">
    <property type="entry name" value="Glyco_trans_28_C"/>
</dbReference>
<dbReference type="OrthoDB" id="9815663at2"/>
<sequence length="434" mass="48587">MNLFMVRLVSYEHSLRNYSLSCYNDEWDVLICRSSLGGSTMSGLTRVLILSATYGEGHQRASLAVRDALLANNPAMDVQIVDYIQMVHPMLNSFARYFYLKSVRFVPALYGLFYKGTSKIAPSSLIQRRLNRLGYEELEAFLHAFRPDLVLSTFPTPAGVMSLLRERGLTAIPTATVITDHAVHSQWIHRYTDHYFVGSEHVKRGLMLRGVPATRVTVSGIPIGNAFLQPVDRPAVLKRLGMREGMPTLLVMGGAYGVLGDIVQICDELFQSEFDMQVIVVCGRNDKLRQSVEALRPAAKHPVWVFGFTREVHELMAVSDLILTKAGGLTVSEALAMEVPMLLYRPIPGQETQNAAFLVRSRVAVLAKTRKQVFAHVERLLGGSPARLSRMKENTRLIRRATAAQSIADELPKINKALPPHEMMIDERYYAQQS</sequence>
<evidence type="ECO:0000313" key="8">
    <source>
        <dbReference type="Proteomes" id="UP000190229"/>
    </source>
</evidence>
<keyword evidence="3" id="KW-0328">Glycosyltransferase</keyword>
<feature type="domain" description="Diacylglycerol glucosyltransferase N-terminal" evidence="6">
    <location>
        <begin position="58"/>
        <end position="223"/>
    </location>
</feature>
<dbReference type="Pfam" id="PF04101">
    <property type="entry name" value="Glyco_tran_28_C"/>
    <property type="match status" value="1"/>
</dbReference>
<organism evidence="7 8">
    <name type="scientific">Ferroacidibacillus organovorans</name>
    <dbReference type="NCBI Taxonomy" id="1765683"/>
    <lineage>
        <taxon>Bacteria</taxon>
        <taxon>Bacillati</taxon>
        <taxon>Bacillota</taxon>
        <taxon>Bacilli</taxon>
        <taxon>Bacillales</taxon>
        <taxon>Alicyclobacillaceae</taxon>
        <taxon>Ferroacidibacillus</taxon>
    </lineage>
</organism>
<name>A0A1V4EV56_9BACL</name>
<dbReference type="PANTHER" id="PTHR43025">
    <property type="entry name" value="MONOGALACTOSYLDIACYLGLYCEROL SYNTHASE"/>
    <property type="match status" value="1"/>
</dbReference>
<evidence type="ECO:0008006" key="9">
    <source>
        <dbReference type="Google" id="ProtNLM"/>
    </source>
</evidence>
<dbReference type="GO" id="GO:0016020">
    <property type="term" value="C:membrane"/>
    <property type="evidence" value="ECO:0007669"/>
    <property type="project" value="UniProtKB-SubCell"/>
</dbReference>
<evidence type="ECO:0000256" key="4">
    <source>
        <dbReference type="ARBA" id="ARBA00022679"/>
    </source>
</evidence>
<dbReference type="GO" id="GO:0016758">
    <property type="term" value="F:hexosyltransferase activity"/>
    <property type="evidence" value="ECO:0007669"/>
    <property type="project" value="InterPro"/>
</dbReference>
<comment type="caution">
    <text evidence="7">The sequence shown here is derived from an EMBL/GenBank/DDBJ whole genome shotgun (WGS) entry which is preliminary data.</text>
</comment>
<protein>
    <recommendedName>
        <fullName evidence="9">Galactosyldiacylglycerol synthase</fullName>
    </recommendedName>
</protein>
<dbReference type="InterPro" id="IPR050519">
    <property type="entry name" value="Glycosyltransf_28_UgtP"/>
</dbReference>
<proteinExistence type="inferred from homology"/>
<dbReference type="Pfam" id="PF06925">
    <property type="entry name" value="MGDG_synth"/>
    <property type="match status" value="1"/>
</dbReference>
<dbReference type="AlphaFoldDB" id="A0A1V4EV56"/>
<evidence type="ECO:0000313" key="7">
    <source>
        <dbReference type="EMBL" id="OPG16732.1"/>
    </source>
</evidence>
<comment type="subcellular location">
    <subcellularLocation>
        <location evidence="1">Membrane</location>
    </subcellularLocation>
</comment>
<dbReference type="Proteomes" id="UP000190229">
    <property type="component" value="Unassembled WGS sequence"/>
</dbReference>
<dbReference type="InterPro" id="IPR009695">
    <property type="entry name" value="Diacylglyc_glucosyltr_N"/>
</dbReference>
<evidence type="ECO:0000256" key="1">
    <source>
        <dbReference type="ARBA" id="ARBA00004370"/>
    </source>
</evidence>
<accession>A0A1V4EV56</accession>
<dbReference type="PANTHER" id="PTHR43025:SF3">
    <property type="entry name" value="MONOGALACTOSYLDIACYLGLYCEROL SYNTHASE 1, CHLOROPLASTIC"/>
    <property type="match status" value="1"/>
</dbReference>
<evidence type="ECO:0000259" key="6">
    <source>
        <dbReference type="Pfam" id="PF06925"/>
    </source>
</evidence>